<dbReference type="Proteomes" id="UP000322545">
    <property type="component" value="Unassembled WGS sequence"/>
</dbReference>
<evidence type="ECO:0000313" key="3">
    <source>
        <dbReference type="Proteomes" id="UP000322545"/>
    </source>
</evidence>
<gene>
    <name evidence="2" type="ORF">SAMN05443432_11513</name>
</gene>
<dbReference type="EMBL" id="FRCB01000015">
    <property type="protein sequence ID" value="SHM75842.1"/>
    <property type="molecule type" value="Genomic_DNA"/>
</dbReference>
<keyword evidence="1" id="KW-0472">Membrane</keyword>
<evidence type="ECO:0000256" key="1">
    <source>
        <dbReference type="SAM" id="Phobius"/>
    </source>
</evidence>
<sequence length="174" mass="18749">MSPFFFILMQVAILAYALVGGVFLAFSDFIMRALSLTGGNGGVEAMQVINREVFHWVFMVLFLGMAAVSLVIFGYGATHLAHPSGGVILLAGLVYLIGCFGVTVVFNVPMNEALAGMDLTQDATRAYWTGTYLPRWTFWNTVRTLACGVSAALLLFGLLSMTEAQATALHVVAR</sequence>
<feature type="transmembrane region" description="Helical" evidence="1">
    <location>
        <begin position="7"/>
        <end position="26"/>
    </location>
</feature>
<protein>
    <submittedName>
        <fullName evidence="2">Uncharacterized membrane protein</fullName>
    </submittedName>
</protein>
<organism evidence="2 3">
    <name type="scientific">Roseovarius litoreus</name>
    <dbReference type="NCBI Taxonomy" id="1155722"/>
    <lineage>
        <taxon>Bacteria</taxon>
        <taxon>Pseudomonadati</taxon>
        <taxon>Pseudomonadota</taxon>
        <taxon>Alphaproteobacteria</taxon>
        <taxon>Rhodobacterales</taxon>
        <taxon>Roseobacteraceae</taxon>
        <taxon>Roseovarius</taxon>
    </lineage>
</organism>
<dbReference type="InterPro" id="IPR013901">
    <property type="entry name" value="Anthrone_oxy"/>
</dbReference>
<name>A0A1M7LD04_9RHOB</name>
<accession>A0A1M7LD04</accession>
<evidence type="ECO:0000313" key="2">
    <source>
        <dbReference type="EMBL" id="SHM75842.1"/>
    </source>
</evidence>
<dbReference type="AlphaFoldDB" id="A0A1M7LD04"/>
<keyword evidence="1" id="KW-1133">Transmembrane helix</keyword>
<dbReference type="RefSeq" id="WP_149780927.1">
    <property type="nucleotide sequence ID" value="NZ_FRCB01000015.1"/>
</dbReference>
<feature type="transmembrane region" description="Helical" evidence="1">
    <location>
        <begin position="87"/>
        <end position="108"/>
    </location>
</feature>
<reference evidence="2 3" key="1">
    <citation type="submission" date="2016-11" db="EMBL/GenBank/DDBJ databases">
        <authorList>
            <person name="Varghese N."/>
            <person name="Submissions S."/>
        </authorList>
    </citation>
    <scope>NUCLEOTIDE SEQUENCE [LARGE SCALE GENOMIC DNA]</scope>
    <source>
        <strain evidence="2 3">DSM 28249</strain>
    </source>
</reference>
<proteinExistence type="predicted"/>
<feature type="transmembrane region" description="Helical" evidence="1">
    <location>
        <begin position="138"/>
        <end position="159"/>
    </location>
</feature>
<keyword evidence="1" id="KW-0812">Transmembrane</keyword>
<keyword evidence="3" id="KW-1185">Reference proteome</keyword>
<feature type="transmembrane region" description="Helical" evidence="1">
    <location>
        <begin position="53"/>
        <end position="75"/>
    </location>
</feature>
<dbReference type="Pfam" id="PF08592">
    <property type="entry name" value="Anthrone_oxy"/>
    <property type="match status" value="1"/>
</dbReference>